<name>A0A934KJ65_9BACT</name>
<dbReference type="EMBL" id="JAEKNQ010000059">
    <property type="protein sequence ID" value="MBJ7604576.1"/>
    <property type="molecule type" value="Genomic_DNA"/>
</dbReference>
<gene>
    <name evidence="1" type="ORF">JF888_15580</name>
</gene>
<evidence type="ECO:0000313" key="1">
    <source>
        <dbReference type="EMBL" id="MBJ7604576.1"/>
    </source>
</evidence>
<dbReference type="Proteomes" id="UP000620075">
    <property type="component" value="Unassembled WGS sequence"/>
</dbReference>
<dbReference type="RefSeq" id="WP_338182440.1">
    <property type="nucleotide sequence ID" value="NZ_JAEKNQ010000059.1"/>
</dbReference>
<evidence type="ECO:0000313" key="2">
    <source>
        <dbReference type="Proteomes" id="UP000620075"/>
    </source>
</evidence>
<dbReference type="AlphaFoldDB" id="A0A934KJ65"/>
<evidence type="ECO:0008006" key="3">
    <source>
        <dbReference type="Google" id="ProtNLM"/>
    </source>
</evidence>
<reference evidence="1 2" key="1">
    <citation type="submission" date="2020-10" db="EMBL/GenBank/DDBJ databases">
        <title>Ca. Dormibacterota MAGs.</title>
        <authorList>
            <person name="Montgomery K."/>
        </authorList>
    </citation>
    <scope>NUCLEOTIDE SEQUENCE [LARGE SCALE GENOMIC DNA]</scope>
    <source>
        <strain evidence="1">SC8811_S16_3</strain>
    </source>
</reference>
<protein>
    <recommendedName>
        <fullName evidence="3">HMA domain-containing protein</fullName>
    </recommendedName>
</protein>
<proteinExistence type="predicted"/>
<organism evidence="1 2">
    <name type="scientific">Candidatus Dormiibacter inghamiae</name>
    <dbReference type="NCBI Taxonomy" id="3127013"/>
    <lineage>
        <taxon>Bacteria</taxon>
        <taxon>Bacillati</taxon>
        <taxon>Candidatus Dormiibacterota</taxon>
        <taxon>Candidatus Dormibacteria</taxon>
        <taxon>Candidatus Dormibacterales</taxon>
        <taxon>Candidatus Dormibacteraceae</taxon>
        <taxon>Candidatus Dormiibacter</taxon>
    </lineage>
</organism>
<dbReference type="Pfam" id="PF19991">
    <property type="entry name" value="HMA_2"/>
    <property type="match status" value="1"/>
</dbReference>
<sequence length="174" mass="19336">MPPRTAERPRARIEHAAHGRIRVRIAKGDRDPEEIERIRSHVAELDAVDEVHVNQRTGSILIHSSNGPKVRAGLQTVLDLAPFERQAETQVNALVAAVKLGDDRLKAASKGRVSLRWVVPAAFFTIGVRQLMNTGFTIGTVPWYVLLYYGADSFLKLYPEHAPATKQGVRSEPQ</sequence>
<comment type="caution">
    <text evidence="1">The sequence shown here is derived from an EMBL/GenBank/DDBJ whole genome shotgun (WGS) entry which is preliminary data.</text>
</comment>
<accession>A0A934KJ65</accession>